<proteinExistence type="predicted"/>
<evidence type="ECO:0000313" key="2">
    <source>
        <dbReference type="Proteomes" id="UP001496674"/>
    </source>
</evidence>
<sequence length="105" mass="11884">MKLLVVTSLAEFSDKVAEMLTNSGITVFSRTETTGFKATHRPNLLDNWYGSSNGKFNSMFFFAFTSEEAARNMLNSINKCNEEKNERFPVRGFILPVEASTMKEL</sequence>
<evidence type="ECO:0008006" key="3">
    <source>
        <dbReference type="Google" id="ProtNLM"/>
    </source>
</evidence>
<organism evidence="1 2">
    <name type="scientific">Bacteroides sedimenti</name>
    <dbReference type="NCBI Taxonomy" id="2136147"/>
    <lineage>
        <taxon>Bacteria</taxon>
        <taxon>Pseudomonadati</taxon>
        <taxon>Bacteroidota</taxon>
        <taxon>Bacteroidia</taxon>
        <taxon>Bacteroidales</taxon>
        <taxon>Bacteroidaceae</taxon>
        <taxon>Bacteroides</taxon>
    </lineage>
</organism>
<evidence type="ECO:0000313" key="1">
    <source>
        <dbReference type="EMBL" id="BEG98746.1"/>
    </source>
</evidence>
<dbReference type="EMBL" id="AP028055">
    <property type="protein sequence ID" value="BEG98746.1"/>
    <property type="molecule type" value="Genomic_DNA"/>
</dbReference>
<dbReference type="RefSeq" id="WP_353333941.1">
    <property type="nucleotide sequence ID" value="NZ_AP028055.1"/>
</dbReference>
<gene>
    <name evidence="1" type="ORF">BSYN_10110</name>
</gene>
<keyword evidence="2" id="KW-1185">Reference proteome</keyword>
<reference evidence="1 2" key="1">
    <citation type="submission" date="2023-04" db="EMBL/GenBank/DDBJ databases">
        <title>Draft genome sequence of acteroides sedimenti strain YN3PY1.</title>
        <authorList>
            <person name="Yoshida N."/>
        </authorList>
    </citation>
    <scope>NUCLEOTIDE SEQUENCE [LARGE SCALE GENOMIC DNA]</scope>
    <source>
        <strain evidence="1 2">YN3PY1</strain>
    </source>
</reference>
<accession>A0ABM8IFT2</accession>
<protein>
    <recommendedName>
        <fullName evidence="3">Transcriptional regulator</fullName>
    </recommendedName>
</protein>
<dbReference type="Proteomes" id="UP001496674">
    <property type="component" value="Chromosome"/>
</dbReference>
<name>A0ABM8IFT2_9BACE</name>